<dbReference type="Proteomes" id="UP001172630">
    <property type="component" value="Unassembled WGS sequence"/>
</dbReference>
<comment type="caution">
    <text evidence="1">The sequence shown here is derived from an EMBL/GenBank/DDBJ whole genome shotgun (WGS) entry which is preliminary data.</text>
</comment>
<sequence length="110" mass="12418">MPVTMVNGTSDEVQRYDGYIRSNGRLLSVPETTEYWRRIDGCTGENATPLPRLDPHDLTRASLVQWSGCRPDTGVQLYRIENGGHFWPHLVGSGNNNPVDGPFRGMQQRF</sequence>
<evidence type="ECO:0008006" key="3">
    <source>
        <dbReference type="Google" id="ProtNLM"/>
    </source>
</evidence>
<dbReference type="RefSeq" id="WP_285881540.1">
    <property type="nucleotide sequence ID" value="NZ_JARFYN010000029.1"/>
</dbReference>
<organism evidence="1 2">
    <name type="scientific">Rhizobium calliandrae</name>
    <dbReference type="NCBI Taxonomy" id="1312182"/>
    <lineage>
        <taxon>Bacteria</taxon>
        <taxon>Pseudomonadati</taxon>
        <taxon>Pseudomonadota</taxon>
        <taxon>Alphaproteobacteria</taxon>
        <taxon>Hyphomicrobiales</taxon>
        <taxon>Rhizobiaceae</taxon>
        <taxon>Rhizobium/Agrobacterium group</taxon>
        <taxon>Rhizobium</taxon>
    </lineage>
</organism>
<evidence type="ECO:0000313" key="1">
    <source>
        <dbReference type="EMBL" id="MDL2408090.1"/>
    </source>
</evidence>
<accession>A0ABT7KHG8</accession>
<protein>
    <recommendedName>
        <fullName evidence="3">Tannase/feruloyl esterase family alpha/beta hydrolase</fullName>
    </recommendedName>
</protein>
<proteinExistence type="predicted"/>
<gene>
    <name evidence="1" type="ORF">PY650_21020</name>
</gene>
<keyword evidence="2" id="KW-1185">Reference proteome</keyword>
<dbReference type="EMBL" id="JARFYN010000029">
    <property type="protein sequence ID" value="MDL2408090.1"/>
    <property type="molecule type" value="Genomic_DNA"/>
</dbReference>
<name>A0ABT7KHG8_9HYPH</name>
<reference evidence="1" key="1">
    <citation type="submission" date="2023-06" db="EMBL/GenBank/DDBJ databases">
        <title>Phylogenetic Diversity of Rhizobium strains.</title>
        <authorList>
            <person name="Moura F.T."/>
            <person name="Helene L.C.F."/>
            <person name="Hungria M."/>
        </authorList>
    </citation>
    <scope>NUCLEOTIDE SEQUENCE</scope>
    <source>
        <strain evidence="1">CCGE524</strain>
    </source>
</reference>
<evidence type="ECO:0000313" key="2">
    <source>
        <dbReference type="Proteomes" id="UP001172630"/>
    </source>
</evidence>